<sequence>MKAIIILFLATAFTIYSCQNTRVDNNDSKTLYRAINKNDTATFKIKLTDKEFYGQLEINYHNAYKDSGNVTGIVNGDTLKGTYRFRHYGIETWHTIPIALLKKDDRLIMGQGDMEIYMNMRYFKKNTPINYQNPKFVFEKMY</sequence>
<dbReference type="PROSITE" id="PS51257">
    <property type="entry name" value="PROKAR_LIPOPROTEIN"/>
    <property type="match status" value="1"/>
</dbReference>
<keyword evidence="2" id="KW-1185">Reference proteome</keyword>
<dbReference type="EMBL" id="FWYB01000009">
    <property type="protein sequence ID" value="SMD03017.1"/>
    <property type="molecule type" value="Genomic_DNA"/>
</dbReference>
<dbReference type="STRING" id="475255.SAMN04488101_10929"/>
<dbReference type="AlphaFoldDB" id="A0A1W2E0J3"/>
<protein>
    <submittedName>
        <fullName evidence="1">Uncharacterized protein</fullName>
    </submittedName>
</protein>
<dbReference type="Proteomes" id="UP000192678">
    <property type="component" value="Unassembled WGS sequence"/>
</dbReference>
<gene>
    <name evidence="1" type="ORF">SAMN04488101_10929</name>
</gene>
<dbReference type="RefSeq" id="WP_084290445.1">
    <property type="nucleotide sequence ID" value="NZ_FWYB01000009.1"/>
</dbReference>
<evidence type="ECO:0000313" key="1">
    <source>
        <dbReference type="EMBL" id="SMD03017.1"/>
    </source>
</evidence>
<name>A0A1W2E0J3_9SPHI</name>
<evidence type="ECO:0000313" key="2">
    <source>
        <dbReference type="Proteomes" id="UP000192678"/>
    </source>
</evidence>
<accession>A0A1W2E0J3</accession>
<organism evidence="1 2">
    <name type="scientific">Pedobacter nyackensis</name>
    <dbReference type="NCBI Taxonomy" id="475255"/>
    <lineage>
        <taxon>Bacteria</taxon>
        <taxon>Pseudomonadati</taxon>
        <taxon>Bacteroidota</taxon>
        <taxon>Sphingobacteriia</taxon>
        <taxon>Sphingobacteriales</taxon>
        <taxon>Sphingobacteriaceae</taxon>
        <taxon>Pedobacter</taxon>
    </lineage>
</organism>
<proteinExistence type="predicted"/>
<reference evidence="1 2" key="1">
    <citation type="submission" date="2017-04" db="EMBL/GenBank/DDBJ databases">
        <authorList>
            <person name="Afonso C.L."/>
            <person name="Miller P.J."/>
            <person name="Scott M.A."/>
            <person name="Spackman E."/>
            <person name="Goraichik I."/>
            <person name="Dimitrov K.M."/>
            <person name="Suarez D.L."/>
            <person name="Swayne D.E."/>
        </authorList>
    </citation>
    <scope>NUCLEOTIDE SEQUENCE [LARGE SCALE GENOMIC DNA]</scope>
    <source>
        <strain evidence="1 2">DSM 19625</strain>
    </source>
</reference>
<dbReference type="OrthoDB" id="1360086at2"/>